<organism evidence="1">
    <name type="scientific">Spodoptera frugiperda</name>
    <name type="common">Fall armyworm</name>
    <dbReference type="NCBI Taxonomy" id="7108"/>
    <lineage>
        <taxon>Eukaryota</taxon>
        <taxon>Metazoa</taxon>
        <taxon>Ecdysozoa</taxon>
        <taxon>Arthropoda</taxon>
        <taxon>Hexapoda</taxon>
        <taxon>Insecta</taxon>
        <taxon>Pterygota</taxon>
        <taxon>Neoptera</taxon>
        <taxon>Endopterygota</taxon>
        <taxon>Lepidoptera</taxon>
        <taxon>Glossata</taxon>
        <taxon>Ditrysia</taxon>
        <taxon>Noctuoidea</taxon>
        <taxon>Noctuidae</taxon>
        <taxon>Amphipyrinae</taxon>
        <taxon>Spodoptera</taxon>
    </lineage>
</organism>
<proteinExistence type="predicted"/>
<dbReference type="AlphaFoldDB" id="A0A2H1VEJ5"/>
<evidence type="ECO:0000313" key="1">
    <source>
        <dbReference type="EMBL" id="SOQ39237.1"/>
    </source>
</evidence>
<protein>
    <submittedName>
        <fullName evidence="1">SFRICE_031315</fullName>
    </submittedName>
</protein>
<sequence length="84" mass="9349">MAAGYVIEGALMLSWEYHPMTSPAPREVRKESVRLLLTKNHPIPTPAFGAKTLVNPLCSPQLQTSIRTLDISFPVKAKKFSKNK</sequence>
<name>A0A2H1VEJ5_SPOFR</name>
<dbReference type="EMBL" id="ODYU01002132">
    <property type="protein sequence ID" value="SOQ39237.1"/>
    <property type="molecule type" value="Genomic_DNA"/>
</dbReference>
<reference evidence="1" key="1">
    <citation type="submission" date="2016-07" db="EMBL/GenBank/DDBJ databases">
        <authorList>
            <person name="Bretaudeau A."/>
        </authorList>
    </citation>
    <scope>NUCLEOTIDE SEQUENCE</scope>
    <source>
        <strain evidence="1">Rice</strain>
        <tissue evidence="1">Whole body</tissue>
    </source>
</reference>
<accession>A0A2H1VEJ5</accession>
<gene>
    <name evidence="1" type="ORF">SFRICE_031315</name>
</gene>